<comment type="caution">
    <text evidence="2">The sequence shown here is derived from an EMBL/GenBank/DDBJ whole genome shotgun (WGS) entry which is preliminary data.</text>
</comment>
<reference evidence="2 3" key="1">
    <citation type="submission" date="2016-10" db="EMBL/GenBank/DDBJ databases">
        <title>Genome sequence of the basidiomycete white-rot fungus Trametes pubescens.</title>
        <authorList>
            <person name="Makela M.R."/>
            <person name="Granchi Z."/>
            <person name="Peng M."/>
            <person name="De Vries R.P."/>
            <person name="Grigoriev I."/>
            <person name="Riley R."/>
            <person name="Hilden K."/>
        </authorList>
    </citation>
    <scope>NUCLEOTIDE SEQUENCE [LARGE SCALE GENOMIC DNA]</scope>
    <source>
        <strain evidence="2 3">FBCC735</strain>
    </source>
</reference>
<protein>
    <recommendedName>
        <fullName evidence="1">Aminoglycoside phosphotransferase domain-containing protein</fullName>
    </recommendedName>
</protein>
<evidence type="ECO:0000259" key="1">
    <source>
        <dbReference type="Pfam" id="PF01636"/>
    </source>
</evidence>
<accession>A0A1M2V9L5</accession>
<dbReference type="Gene3D" id="3.90.1200.10">
    <property type="match status" value="1"/>
</dbReference>
<dbReference type="OMA" id="CEDIERW"/>
<dbReference type="InterPro" id="IPR051678">
    <property type="entry name" value="AGP_Transferase"/>
</dbReference>
<keyword evidence="3" id="KW-1185">Reference proteome</keyword>
<dbReference type="Proteomes" id="UP000184267">
    <property type="component" value="Unassembled WGS sequence"/>
</dbReference>
<sequence length="312" mass="35554">MAGTSQQLDEAQQTLLGAVEAATAMKIVKMDVLVRNETLVVKVEYENGQCDVVRSPCLYDENGKPQAHFLERFWLEVGLLQWFKNQALPLVPELRCAIEGPHPGTYPYAVIEMLPGTMLMNAFGRLPYSAKVYDTLEDFIDFFFQRKLQSDSIGTDEELRRRNEKVLARLASEVARILKRLASQAYRRCVLTHDDLHPTNILVSDSGALTGVIDWEYQSVLPAVLAVTYPPFLQNGLYDDDTNVFWSVSPEDAAELRKLFAHTVKSLDRECWDALIDGGVLRQAVEWLKMLQRDEGCEDIERWMNLTFSHHV</sequence>
<name>A0A1M2V9L5_TRAPU</name>
<dbReference type="InterPro" id="IPR011009">
    <property type="entry name" value="Kinase-like_dom_sf"/>
</dbReference>
<dbReference type="OrthoDB" id="10003767at2759"/>
<dbReference type="SUPFAM" id="SSF56112">
    <property type="entry name" value="Protein kinase-like (PK-like)"/>
    <property type="match status" value="1"/>
</dbReference>
<dbReference type="AlphaFoldDB" id="A0A1M2V9L5"/>
<dbReference type="Pfam" id="PF01636">
    <property type="entry name" value="APH"/>
    <property type="match status" value="1"/>
</dbReference>
<evidence type="ECO:0000313" key="3">
    <source>
        <dbReference type="Proteomes" id="UP000184267"/>
    </source>
</evidence>
<dbReference type="InterPro" id="IPR002575">
    <property type="entry name" value="Aminoglycoside_PTrfase"/>
</dbReference>
<proteinExistence type="predicted"/>
<gene>
    <name evidence="2" type="ORF">TRAPUB_5039</name>
</gene>
<dbReference type="PANTHER" id="PTHR21310:SF15">
    <property type="entry name" value="AMINOGLYCOSIDE PHOSPHOTRANSFERASE DOMAIN-CONTAINING PROTEIN"/>
    <property type="match status" value="1"/>
</dbReference>
<evidence type="ECO:0000313" key="2">
    <source>
        <dbReference type="EMBL" id="OJT04249.1"/>
    </source>
</evidence>
<dbReference type="PANTHER" id="PTHR21310">
    <property type="entry name" value="AMINOGLYCOSIDE PHOSPHOTRANSFERASE-RELATED-RELATED"/>
    <property type="match status" value="1"/>
</dbReference>
<feature type="domain" description="Aminoglycoside phosphotransferase" evidence="1">
    <location>
        <begin position="66"/>
        <end position="217"/>
    </location>
</feature>
<dbReference type="EMBL" id="MNAD01001552">
    <property type="protein sequence ID" value="OJT04249.1"/>
    <property type="molecule type" value="Genomic_DNA"/>
</dbReference>
<organism evidence="2 3">
    <name type="scientific">Trametes pubescens</name>
    <name type="common">White-rot fungus</name>
    <dbReference type="NCBI Taxonomy" id="154538"/>
    <lineage>
        <taxon>Eukaryota</taxon>
        <taxon>Fungi</taxon>
        <taxon>Dikarya</taxon>
        <taxon>Basidiomycota</taxon>
        <taxon>Agaricomycotina</taxon>
        <taxon>Agaricomycetes</taxon>
        <taxon>Polyporales</taxon>
        <taxon>Polyporaceae</taxon>
        <taxon>Trametes</taxon>
    </lineage>
</organism>